<reference evidence="1 2" key="1">
    <citation type="submission" date="2022-05" db="EMBL/GenBank/DDBJ databases">
        <authorList>
            <consortium name="Genoscope - CEA"/>
            <person name="William W."/>
        </authorList>
    </citation>
    <scope>NUCLEOTIDE SEQUENCE [LARGE SCALE GENOMIC DNA]</scope>
</reference>
<feature type="non-terminal residue" evidence="1">
    <location>
        <position position="1"/>
    </location>
</feature>
<evidence type="ECO:0000313" key="2">
    <source>
        <dbReference type="Proteomes" id="UP001159405"/>
    </source>
</evidence>
<protein>
    <recommendedName>
        <fullName evidence="3">Endonuclease/exonuclease/phosphatase domain-containing protein</fullName>
    </recommendedName>
</protein>
<organism evidence="1 2">
    <name type="scientific">Porites lobata</name>
    <dbReference type="NCBI Taxonomy" id="104759"/>
    <lineage>
        <taxon>Eukaryota</taxon>
        <taxon>Metazoa</taxon>
        <taxon>Cnidaria</taxon>
        <taxon>Anthozoa</taxon>
        <taxon>Hexacorallia</taxon>
        <taxon>Scleractinia</taxon>
        <taxon>Fungiina</taxon>
        <taxon>Poritidae</taxon>
        <taxon>Porites</taxon>
    </lineage>
</organism>
<proteinExistence type="predicted"/>
<gene>
    <name evidence="1" type="ORF">PLOB_00012451</name>
</gene>
<comment type="caution">
    <text evidence="1">The sequence shown here is derived from an EMBL/GenBank/DDBJ whole genome shotgun (WGS) entry which is preliminary data.</text>
</comment>
<sequence length="140" mass="15936">DICDIFYLDSLNNSPKRISSQRSSCLDVILTNVPGYFRESGILEVSLSDHCLVYIVLNKKLPQPKAEIIRGLSFKNFDEGSFCSDLSLVWAWEKLLTEALDDHAPVKSNRQRLFAHTGCFKSSFRFSFAYILLIIKKGLL</sequence>
<evidence type="ECO:0008006" key="3">
    <source>
        <dbReference type="Google" id="ProtNLM"/>
    </source>
</evidence>
<dbReference type="EMBL" id="CALNXK010000017">
    <property type="protein sequence ID" value="CAH3104516.1"/>
    <property type="molecule type" value="Genomic_DNA"/>
</dbReference>
<evidence type="ECO:0000313" key="1">
    <source>
        <dbReference type="EMBL" id="CAH3104516.1"/>
    </source>
</evidence>
<name>A0ABN8NCP9_9CNID</name>
<dbReference type="Proteomes" id="UP001159405">
    <property type="component" value="Unassembled WGS sequence"/>
</dbReference>
<keyword evidence="2" id="KW-1185">Reference proteome</keyword>
<accession>A0ABN8NCP9</accession>